<name>A0ABQ5S6M7_9CHLO</name>
<dbReference type="Pfam" id="PF02263">
    <property type="entry name" value="GBP"/>
    <property type="match status" value="1"/>
</dbReference>
<dbReference type="InterPro" id="IPR027417">
    <property type="entry name" value="P-loop_NTPase"/>
</dbReference>
<evidence type="ECO:0000313" key="6">
    <source>
        <dbReference type="Proteomes" id="UP001165090"/>
    </source>
</evidence>
<feature type="domain" description="Guanylate-binding protein N-terminal" evidence="4">
    <location>
        <begin position="14"/>
        <end position="264"/>
    </location>
</feature>
<keyword evidence="1" id="KW-0378">Hydrolase</keyword>
<reference evidence="5 6" key="1">
    <citation type="journal article" date="2023" name="IScience">
        <title>Expanded male sex-determining region conserved during the evolution of homothallism in the green alga Volvox.</title>
        <authorList>
            <person name="Yamamoto K."/>
            <person name="Matsuzaki R."/>
            <person name="Mahakham W."/>
            <person name="Heman W."/>
            <person name="Sekimoto H."/>
            <person name="Kawachi M."/>
            <person name="Minakuchi Y."/>
            <person name="Toyoda A."/>
            <person name="Nozaki H."/>
        </authorList>
    </citation>
    <scope>NUCLEOTIDE SEQUENCE [LARGE SCALE GENOMIC DNA]</scope>
    <source>
        <strain evidence="5 6">NIES-4468</strain>
    </source>
</reference>
<accession>A0ABQ5S6M7</accession>
<comment type="caution">
    <text evidence="5">The sequence shown here is derived from an EMBL/GenBank/DDBJ whole genome shotgun (WGS) entry which is preliminary data.</text>
</comment>
<feature type="region of interest" description="Disordered" evidence="3">
    <location>
        <begin position="594"/>
        <end position="615"/>
    </location>
</feature>
<evidence type="ECO:0000313" key="5">
    <source>
        <dbReference type="EMBL" id="GLI65429.1"/>
    </source>
</evidence>
<feature type="region of interest" description="Disordered" evidence="3">
    <location>
        <begin position="539"/>
        <end position="564"/>
    </location>
</feature>
<proteinExistence type="predicted"/>
<dbReference type="InterPro" id="IPR036543">
    <property type="entry name" value="Guanylate-bd_C_sf"/>
</dbReference>
<dbReference type="PANTHER" id="PTHR10751">
    <property type="entry name" value="GUANYLATE BINDING PROTEIN"/>
    <property type="match status" value="1"/>
</dbReference>
<evidence type="ECO:0000259" key="4">
    <source>
        <dbReference type="Pfam" id="PF02263"/>
    </source>
</evidence>
<feature type="region of interest" description="Disordered" evidence="3">
    <location>
        <begin position="641"/>
        <end position="663"/>
    </location>
</feature>
<dbReference type="InterPro" id="IPR015894">
    <property type="entry name" value="Guanylate-bd_N"/>
</dbReference>
<evidence type="ECO:0000256" key="2">
    <source>
        <dbReference type="SAM" id="Coils"/>
    </source>
</evidence>
<organism evidence="5 6">
    <name type="scientific">Volvox africanus</name>
    <dbReference type="NCBI Taxonomy" id="51714"/>
    <lineage>
        <taxon>Eukaryota</taxon>
        <taxon>Viridiplantae</taxon>
        <taxon>Chlorophyta</taxon>
        <taxon>core chlorophytes</taxon>
        <taxon>Chlorophyceae</taxon>
        <taxon>CS clade</taxon>
        <taxon>Chlamydomonadales</taxon>
        <taxon>Volvocaceae</taxon>
        <taxon>Volvox</taxon>
    </lineage>
</organism>
<evidence type="ECO:0000256" key="3">
    <source>
        <dbReference type="SAM" id="MobiDB-lite"/>
    </source>
</evidence>
<dbReference type="SUPFAM" id="SSF48340">
    <property type="entry name" value="Interferon-induced guanylate-binding protein 1 (GBP1), C-terminal domain"/>
    <property type="match status" value="1"/>
</dbReference>
<keyword evidence="2" id="KW-0175">Coiled coil</keyword>
<dbReference type="Proteomes" id="UP001165090">
    <property type="component" value="Unassembled WGS sequence"/>
</dbReference>
<gene>
    <name evidence="5" type="ORF">VaNZ11_009001</name>
</gene>
<dbReference type="Gene3D" id="3.40.50.300">
    <property type="entry name" value="P-loop containing nucleotide triphosphate hydrolases"/>
    <property type="match status" value="1"/>
</dbReference>
<feature type="coiled-coil region" evidence="2">
    <location>
        <begin position="357"/>
        <end position="428"/>
    </location>
</feature>
<keyword evidence="6" id="KW-1185">Reference proteome</keyword>
<sequence>MTSEFFAFNSNMKKLEIKIDSLDLLRSLNGPVCVVAICGRSEAGKTSLLNQLVARLCGPMGCAEGTSAQQHAVGTSCRFSGGTLKHCLKGVWQWTRPSEWKLPYGQTYHVLLLDAEAIGASEQASAYSNHIFNLVVLLSSVLLYHHMGSIDDQSVDDLARFCEFARPLGEEAGIGAVPLDLSPSLLWLLRGFQMHIASDGKQLTYREYVEERLEPLPGRTADVRAKNQARARIKALFRVRDCHVLPLYAEALLARTDPLPVSELRAFQGLDSLVALLQSRCQPKRLSGRPVTGPMLAGLIEAYCRDINERRVPDVVSIWQRMAVLQTSTQPSKGAEVLYGDHRVPATLLDAQWRRELETAKAEAAAARGALAAAEKEAAALREQLAAVREQLVAVRAELHGRTDGLGLERLQFELAVATAQRQAAEEAAERMRTFAAQQLVARRAEVARSPNVGGPGRLQPPTSSLAVPVVASPVQLGKAPASGAKGAAIAGAGTAMEAARAPVRGRGPAATAATAAAGVDEVGRSGRPTSVSAATHMRPLKSGGKRSRATVETGPEGGGTYDDVGMVEVAAGTTGLASEQRPAQRQRTAVAGIMTPPPPAATTTATRVAGHGSAESVREPFTIERKIFMSQNRGGLIRSRLTQDKGPCGADGRSHAKGTNHHHHHPVIQLGVTLVAGFCGPRAEGAELTVLGLKSASSVPSTSTERRVIGVDWRRR</sequence>
<dbReference type="SUPFAM" id="SSF52540">
    <property type="entry name" value="P-loop containing nucleoside triphosphate hydrolases"/>
    <property type="match status" value="1"/>
</dbReference>
<protein>
    <recommendedName>
        <fullName evidence="4">Guanylate-binding protein N-terminal domain-containing protein</fullName>
    </recommendedName>
</protein>
<dbReference type="EMBL" id="BSDZ01000023">
    <property type="protein sequence ID" value="GLI65429.1"/>
    <property type="molecule type" value="Genomic_DNA"/>
</dbReference>
<evidence type="ECO:0000256" key="1">
    <source>
        <dbReference type="ARBA" id="ARBA00022801"/>
    </source>
</evidence>